<gene>
    <name evidence="1" type="ORF">ACFPOF_16475</name>
</gene>
<evidence type="ECO:0000313" key="2">
    <source>
        <dbReference type="Proteomes" id="UP001596113"/>
    </source>
</evidence>
<protein>
    <submittedName>
        <fullName evidence="1">Uncharacterized protein</fullName>
    </submittedName>
</protein>
<evidence type="ECO:0000313" key="1">
    <source>
        <dbReference type="EMBL" id="MFC5404336.1"/>
    </source>
</evidence>
<comment type="caution">
    <text evidence="1">The sequence shown here is derived from an EMBL/GenBank/DDBJ whole genome shotgun (WGS) entry which is preliminary data.</text>
</comment>
<dbReference type="RefSeq" id="WP_378134562.1">
    <property type="nucleotide sequence ID" value="NZ_JBHSMI010000028.1"/>
</dbReference>
<name>A0ABW0HSY7_9BACL</name>
<keyword evidence="2" id="KW-1185">Reference proteome</keyword>
<organism evidence="1 2">
    <name type="scientific">Cohnella soli</name>
    <dbReference type="NCBI Taxonomy" id="425005"/>
    <lineage>
        <taxon>Bacteria</taxon>
        <taxon>Bacillati</taxon>
        <taxon>Bacillota</taxon>
        <taxon>Bacilli</taxon>
        <taxon>Bacillales</taxon>
        <taxon>Paenibacillaceae</taxon>
        <taxon>Cohnella</taxon>
    </lineage>
</organism>
<dbReference type="EMBL" id="JBHSMI010000028">
    <property type="protein sequence ID" value="MFC5404336.1"/>
    <property type="molecule type" value="Genomic_DNA"/>
</dbReference>
<sequence>MNFALYLACTFLERSLRMFDLDHLKVRMQERTLVIYSEESGKQSPRAIFTLFPGNQFLLFVANHRGKWQPTPFIGTAAEVWKVLTSKCVFALARWP</sequence>
<proteinExistence type="predicted"/>
<accession>A0ABW0HSY7</accession>
<reference evidence="2" key="1">
    <citation type="journal article" date="2019" name="Int. J. Syst. Evol. Microbiol.">
        <title>The Global Catalogue of Microorganisms (GCM) 10K type strain sequencing project: providing services to taxonomists for standard genome sequencing and annotation.</title>
        <authorList>
            <consortium name="The Broad Institute Genomics Platform"/>
            <consortium name="The Broad Institute Genome Sequencing Center for Infectious Disease"/>
            <person name="Wu L."/>
            <person name="Ma J."/>
        </authorList>
    </citation>
    <scope>NUCLEOTIDE SEQUENCE [LARGE SCALE GENOMIC DNA]</scope>
    <source>
        <strain evidence="2">CGMCC 1.18575</strain>
    </source>
</reference>
<dbReference type="Proteomes" id="UP001596113">
    <property type="component" value="Unassembled WGS sequence"/>
</dbReference>